<evidence type="ECO:0000259" key="3">
    <source>
        <dbReference type="Pfam" id="PF19289"/>
    </source>
</evidence>
<accession>A0A951U6G3</accession>
<feature type="domain" description="Metalloprotease TldD/E N-terminal" evidence="2">
    <location>
        <begin position="20"/>
        <end position="82"/>
    </location>
</feature>
<dbReference type="Pfam" id="PF01523">
    <property type="entry name" value="PmbA_TldD_1st"/>
    <property type="match status" value="1"/>
</dbReference>
<feature type="domain" description="Metalloprotease TldD/E C-terminal" evidence="3">
    <location>
        <begin position="227"/>
        <end position="445"/>
    </location>
</feature>
<dbReference type="PANTHER" id="PTHR43421:SF1">
    <property type="entry name" value="METALLOPROTEASE PMBA"/>
    <property type="match status" value="1"/>
</dbReference>
<sequence length="448" mass="48429">MSDALLEQILQLAAPRTDAAEVYFVSSQDTPIEFENNHLKSLQTKAVKGVALRVICNGRLGFASSTDLTRLEDLVDAAVQTAQIGSEADFEFAARNEFAAQNSATDKLDSPQKPQKLQDTPLDTAEFVQIGEYLIRRVHDYNADILVDLGFHAVLRTVRIATSQGLYAERSSQTTSASLSGNLVRGEDFLQAGSYDVGRNEEPDYDLILNQVLQKYRWAEQSASISSGSFPVLFLPRAAASTIGSLFSSVLSGQSVVQKASPLAEKLGETLFDSRLTLFEDPHLGVNACPFDDEGTPTHRKAYIEAGTVQSFYWDRRWAARADKTSTGNGFRGGLSKPSPSLVNVCVAPGQTSTEALIAGMKEGIIVDQVLGAGQSNMLAGEFSVNLDLGYKVEDGKIVGRVKNTMVAGSIFEAFQHLVDLGDVAEWVGGRAYMPSLLFDQLGVAARA</sequence>
<comment type="similarity">
    <text evidence="1">Belongs to the peptidase U62 family.</text>
</comment>
<name>A0A951U6G3_9CYAN</name>
<dbReference type="Gene3D" id="3.30.2290.10">
    <property type="entry name" value="PmbA/TldD superfamily"/>
    <property type="match status" value="1"/>
</dbReference>
<organism evidence="4 5">
    <name type="scientific">Pegethrix bostrychoides GSE-TBD4-15B</name>
    <dbReference type="NCBI Taxonomy" id="2839662"/>
    <lineage>
        <taxon>Bacteria</taxon>
        <taxon>Bacillati</taxon>
        <taxon>Cyanobacteriota</taxon>
        <taxon>Cyanophyceae</taxon>
        <taxon>Oculatellales</taxon>
        <taxon>Oculatellaceae</taxon>
        <taxon>Pegethrix</taxon>
    </lineage>
</organism>
<comment type="caution">
    <text evidence="4">The sequence shown here is derived from an EMBL/GenBank/DDBJ whole genome shotgun (WGS) entry which is preliminary data.</text>
</comment>
<evidence type="ECO:0000259" key="2">
    <source>
        <dbReference type="Pfam" id="PF01523"/>
    </source>
</evidence>
<evidence type="ECO:0000256" key="1">
    <source>
        <dbReference type="ARBA" id="ARBA00005836"/>
    </source>
</evidence>
<dbReference type="AlphaFoldDB" id="A0A951U6G3"/>
<evidence type="ECO:0000313" key="4">
    <source>
        <dbReference type="EMBL" id="MBW4467894.1"/>
    </source>
</evidence>
<dbReference type="InterPro" id="IPR045569">
    <property type="entry name" value="Metalloprtase-TldD/E_C"/>
</dbReference>
<dbReference type="InterPro" id="IPR035068">
    <property type="entry name" value="TldD/PmbA_N"/>
</dbReference>
<reference evidence="4" key="1">
    <citation type="submission" date="2021-05" db="EMBL/GenBank/DDBJ databases">
        <authorList>
            <person name="Pietrasiak N."/>
            <person name="Ward R."/>
            <person name="Stajich J.E."/>
            <person name="Kurbessoian T."/>
        </authorList>
    </citation>
    <scope>NUCLEOTIDE SEQUENCE</scope>
    <source>
        <strain evidence="4">GSE-TBD4-15B</strain>
    </source>
</reference>
<evidence type="ECO:0000313" key="5">
    <source>
        <dbReference type="Proteomes" id="UP000707356"/>
    </source>
</evidence>
<protein>
    <submittedName>
        <fullName evidence="4">TldD/PmbA family protein</fullName>
    </submittedName>
</protein>
<gene>
    <name evidence="4" type="ORF">KME07_20905</name>
</gene>
<dbReference type="GO" id="GO:0008237">
    <property type="term" value="F:metallopeptidase activity"/>
    <property type="evidence" value="ECO:0007669"/>
    <property type="project" value="InterPro"/>
</dbReference>
<dbReference type="InterPro" id="IPR047657">
    <property type="entry name" value="PmbA"/>
</dbReference>
<proteinExistence type="inferred from homology"/>
<dbReference type="InterPro" id="IPR036059">
    <property type="entry name" value="TldD/PmbA_sf"/>
</dbReference>
<dbReference type="Pfam" id="PF19289">
    <property type="entry name" value="PmbA_TldD_3rd"/>
    <property type="match status" value="1"/>
</dbReference>
<dbReference type="PANTHER" id="PTHR43421">
    <property type="entry name" value="METALLOPROTEASE PMBA"/>
    <property type="match status" value="1"/>
</dbReference>
<dbReference type="GO" id="GO:0006508">
    <property type="term" value="P:proteolysis"/>
    <property type="evidence" value="ECO:0007669"/>
    <property type="project" value="InterPro"/>
</dbReference>
<dbReference type="SUPFAM" id="SSF111283">
    <property type="entry name" value="Putative modulator of DNA gyrase, PmbA/TldD"/>
    <property type="match status" value="1"/>
</dbReference>
<dbReference type="GO" id="GO:0005829">
    <property type="term" value="C:cytosol"/>
    <property type="evidence" value="ECO:0007669"/>
    <property type="project" value="TreeGrafter"/>
</dbReference>
<dbReference type="EMBL" id="JAHHHV010000081">
    <property type="protein sequence ID" value="MBW4467894.1"/>
    <property type="molecule type" value="Genomic_DNA"/>
</dbReference>
<dbReference type="Proteomes" id="UP000707356">
    <property type="component" value="Unassembled WGS sequence"/>
</dbReference>
<dbReference type="InterPro" id="IPR002510">
    <property type="entry name" value="Metalloprtase-TldD/E_N"/>
</dbReference>
<reference evidence="4" key="2">
    <citation type="journal article" date="2022" name="Microbiol. Resour. Announc.">
        <title>Metagenome Sequencing to Explore Phylogenomics of Terrestrial Cyanobacteria.</title>
        <authorList>
            <person name="Ward R.D."/>
            <person name="Stajich J.E."/>
            <person name="Johansen J.R."/>
            <person name="Huntemann M."/>
            <person name="Clum A."/>
            <person name="Foster B."/>
            <person name="Foster B."/>
            <person name="Roux S."/>
            <person name="Palaniappan K."/>
            <person name="Varghese N."/>
            <person name="Mukherjee S."/>
            <person name="Reddy T.B.K."/>
            <person name="Daum C."/>
            <person name="Copeland A."/>
            <person name="Chen I.A."/>
            <person name="Ivanova N.N."/>
            <person name="Kyrpides N.C."/>
            <person name="Shapiro N."/>
            <person name="Eloe-Fadrosh E.A."/>
            <person name="Pietrasiak N."/>
        </authorList>
    </citation>
    <scope>NUCLEOTIDE SEQUENCE</scope>
    <source>
        <strain evidence="4">GSE-TBD4-15B</strain>
    </source>
</reference>